<evidence type="ECO:0000313" key="2">
    <source>
        <dbReference type="Proteomes" id="UP000031364"/>
    </source>
</evidence>
<name>A0ABR4Z9D5_9NOCA</name>
<proteinExistence type="predicted"/>
<keyword evidence="2" id="KW-1185">Reference proteome</keyword>
<organism evidence="1 2">
    <name type="scientific">Nocardia vulneris</name>
    <dbReference type="NCBI Taxonomy" id="1141657"/>
    <lineage>
        <taxon>Bacteria</taxon>
        <taxon>Bacillati</taxon>
        <taxon>Actinomycetota</taxon>
        <taxon>Actinomycetes</taxon>
        <taxon>Mycobacteriales</taxon>
        <taxon>Nocardiaceae</taxon>
        <taxon>Nocardia</taxon>
    </lineage>
</organism>
<comment type="caution">
    <text evidence="1">The sequence shown here is derived from an EMBL/GenBank/DDBJ whole genome shotgun (WGS) entry which is preliminary data.</text>
</comment>
<evidence type="ECO:0000313" key="1">
    <source>
        <dbReference type="EMBL" id="KIA61917.1"/>
    </source>
</evidence>
<reference evidence="1 2" key="1">
    <citation type="journal article" date="2014" name="Int. J. Syst. Evol. Microbiol.">
        <title>Nocardia vulneris sp. nov., isolated from wounds of human patients in North America.</title>
        <authorList>
            <person name="Lasker B.A."/>
            <person name="Bell M."/>
            <person name="Klenk H.P."/>
            <person name="Sproer C."/>
            <person name="Schumann C."/>
            <person name="Schumann P."/>
            <person name="Brown J.M."/>
        </authorList>
    </citation>
    <scope>NUCLEOTIDE SEQUENCE [LARGE SCALE GENOMIC DNA]</scope>
    <source>
        <strain evidence="1 2">W9851</strain>
    </source>
</reference>
<evidence type="ECO:0008006" key="3">
    <source>
        <dbReference type="Google" id="ProtNLM"/>
    </source>
</evidence>
<dbReference type="Proteomes" id="UP000031364">
    <property type="component" value="Unassembled WGS sequence"/>
</dbReference>
<accession>A0ABR4Z9D5</accession>
<gene>
    <name evidence="1" type="ORF">FG87_27970</name>
</gene>
<protein>
    <recommendedName>
        <fullName evidence="3">TetR family transcriptional regulator</fullName>
    </recommendedName>
</protein>
<sequence length="134" mass="14921">MVGTDFEIIGQLTRQMGDVNRAAMVGQGWTREIDALLYELVKSIPREVARFRIVAGDRTVDEAEALARALRLDGEVVRHVPRPVFELWPVLLAATWELLGPKEARYRTGYDADEITAALASITEAVREALRDSG</sequence>
<dbReference type="EMBL" id="JNFP01000038">
    <property type="protein sequence ID" value="KIA61917.1"/>
    <property type="molecule type" value="Genomic_DNA"/>
</dbReference>